<dbReference type="CDD" id="cd06529">
    <property type="entry name" value="S24_LexA-like"/>
    <property type="match status" value="1"/>
</dbReference>
<dbReference type="Gene3D" id="2.10.109.10">
    <property type="entry name" value="Umud Fragment, subunit A"/>
    <property type="match status" value="1"/>
</dbReference>
<gene>
    <name evidence="2" type="ORF">CBW42_09795</name>
</gene>
<sequence>MKILKELRKNKKITQARLAEMLGVSRSTISMWEIDESQPDNDTLVKIAGIFDVSTDFLLGQEPKPTPKRKGIKIPVLGRVQAGIPFDAIEEILDWEEISPEMAATGEHFGLRVRGQSMEPRILEGDVIIVRKQEDVDSGDTAIVLVNGYEATVKRIKKSEDGIALIPNNPAFDTIFYSNREIVELPVQILGKVVELRGKNRF</sequence>
<dbReference type="RefSeq" id="WP_087020693.1">
    <property type="nucleotide sequence ID" value="NZ_NHOC01000008.1"/>
</dbReference>
<dbReference type="InterPro" id="IPR050077">
    <property type="entry name" value="LexA_repressor"/>
</dbReference>
<dbReference type="Gene3D" id="1.10.260.40">
    <property type="entry name" value="lambda repressor-like DNA-binding domains"/>
    <property type="match status" value="1"/>
</dbReference>
<evidence type="ECO:0000259" key="1">
    <source>
        <dbReference type="PROSITE" id="PS50943"/>
    </source>
</evidence>
<reference evidence="2 3" key="1">
    <citation type="submission" date="2017-05" db="EMBL/GenBank/DDBJ databases">
        <title>Butyricicoccus porcorum sp. nov. a butyrate-producing bacterium from the swine intestinal tract.</title>
        <authorList>
            <person name="Trachsel J."/>
            <person name="Humphrey S."/>
            <person name="Allen H.K."/>
        </authorList>
    </citation>
    <scope>NUCLEOTIDE SEQUENCE [LARGE SCALE GENOMIC DNA]</scope>
    <source>
        <strain evidence="2">BB10</strain>
    </source>
</reference>
<dbReference type="PROSITE" id="PS50943">
    <property type="entry name" value="HTH_CROC1"/>
    <property type="match status" value="1"/>
</dbReference>
<dbReference type="PANTHER" id="PTHR33516">
    <property type="entry name" value="LEXA REPRESSOR"/>
    <property type="match status" value="1"/>
</dbReference>
<dbReference type="CDD" id="cd00093">
    <property type="entry name" value="HTH_XRE"/>
    <property type="match status" value="1"/>
</dbReference>
<dbReference type="InterPro" id="IPR036286">
    <property type="entry name" value="LexA/Signal_pep-like_sf"/>
</dbReference>
<dbReference type="SUPFAM" id="SSF47413">
    <property type="entry name" value="lambda repressor-like DNA-binding domains"/>
    <property type="match status" value="1"/>
</dbReference>
<dbReference type="EMBL" id="NHOC01000008">
    <property type="protein sequence ID" value="OUM20026.1"/>
    <property type="molecule type" value="Genomic_DNA"/>
</dbReference>
<dbReference type="InterPro" id="IPR001387">
    <property type="entry name" value="Cro/C1-type_HTH"/>
</dbReference>
<dbReference type="InterPro" id="IPR010982">
    <property type="entry name" value="Lambda_DNA-bd_dom_sf"/>
</dbReference>
<dbReference type="SUPFAM" id="SSF51306">
    <property type="entry name" value="LexA/Signal peptidase"/>
    <property type="match status" value="1"/>
</dbReference>
<dbReference type="AlphaFoldDB" id="A0A252F2M8"/>
<protein>
    <submittedName>
        <fullName evidence="2">LexA family transcriptional regulator</fullName>
    </submittedName>
</protein>
<keyword evidence="3" id="KW-1185">Reference proteome</keyword>
<evidence type="ECO:0000313" key="2">
    <source>
        <dbReference type="EMBL" id="OUM20026.1"/>
    </source>
</evidence>
<dbReference type="OrthoDB" id="2475196at2"/>
<dbReference type="Proteomes" id="UP000194903">
    <property type="component" value="Unassembled WGS sequence"/>
</dbReference>
<feature type="domain" description="HTH cro/C1-type" evidence="1">
    <location>
        <begin position="4"/>
        <end position="58"/>
    </location>
</feature>
<dbReference type="PANTHER" id="PTHR33516:SF2">
    <property type="entry name" value="LEXA REPRESSOR-RELATED"/>
    <property type="match status" value="1"/>
</dbReference>
<proteinExistence type="predicted"/>
<dbReference type="SMART" id="SM00530">
    <property type="entry name" value="HTH_XRE"/>
    <property type="match status" value="1"/>
</dbReference>
<dbReference type="Pfam" id="PF01381">
    <property type="entry name" value="HTH_3"/>
    <property type="match status" value="1"/>
</dbReference>
<dbReference type="InterPro" id="IPR039418">
    <property type="entry name" value="LexA-like"/>
</dbReference>
<accession>A0A252F2M8</accession>
<dbReference type="Pfam" id="PF00717">
    <property type="entry name" value="Peptidase_S24"/>
    <property type="match status" value="1"/>
</dbReference>
<organism evidence="2 3">
    <name type="scientific">Butyricicoccus porcorum</name>
    <dbReference type="NCBI Taxonomy" id="1945634"/>
    <lineage>
        <taxon>Bacteria</taxon>
        <taxon>Bacillati</taxon>
        <taxon>Bacillota</taxon>
        <taxon>Clostridia</taxon>
        <taxon>Eubacteriales</taxon>
        <taxon>Butyricicoccaceae</taxon>
        <taxon>Butyricicoccus</taxon>
    </lineage>
</organism>
<evidence type="ECO:0000313" key="3">
    <source>
        <dbReference type="Proteomes" id="UP000194903"/>
    </source>
</evidence>
<dbReference type="InterPro" id="IPR015927">
    <property type="entry name" value="Peptidase_S24_S26A/B/C"/>
</dbReference>
<comment type="caution">
    <text evidence="2">The sequence shown here is derived from an EMBL/GenBank/DDBJ whole genome shotgun (WGS) entry which is preliminary data.</text>
</comment>
<name>A0A252F2M8_9FIRM</name>
<dbReference type="GO" id="GO:0003677">
    <property type="term" value="F:DNA binding"/>
    <property type="evidence" value="ECO:0007669"/>
    <property type="project" value="InterPro"/>
</dbReference>